<organism evidence="1 2">
    <name type="scientific">Diphasiastrum complanatum</name>
    <name type="common">Issler's clubmoss</name>
    <name type="synonym">Lycopodium complanatum</name>
    <dbReference type="NCBI Taxonomy" id="34168"/>
    <lineage>
        <taxon>Eukaryota</taxon>
        <taxon>Viridiplantae</taxon>
        <taxon>Streptophyta</taxon>
        <taxon>Embryophyta</taxon>
        <taxon>Tracheophyta</taxon>
        <taxon>Lycopodiopsida</taxon>
        <taxon>Lycopodiales</taxon>
        <taxon>Lycopodiaceae</taxon>
        <taxon>Lycopodioideae</taxon>
        <taxon>Diphasiastrum</taxon>
    </lineage>
</organism>
<comment type="caution">
    <text evidence="1">The sequence shown here is derived from an EMBL/GenBank/DDBJ whole genome shotgun (WGS) entry which is preliminary data.</text>
</comment>
<evidence type="ECO:0000313" key="1">
    <source>
        <dbReference type="EMBL" id="KAJ7565683.1"/>
    </source>
</evidence>
<name>A0ACC2EGQ4_DIPCM</name>
<protein>
    <submittedName>
        <fullName evidence="1">Uncharacterized protein</fullName>
    </submittedName>
</protein>
<gene>
    <name evidence="1" type="ORF">O6H91_02G071100</name>
</gene>
<keyword evidence="2" id="KW-1185">Reference proteome</keyword>
<sequence length="325" mass="35946">MAEAASAVESSGSLGCLPRPIALAACAALAILYVALLYVPSLLPGLPRRTPRDYMLHRFVSAAVASVIAPILAFTILPVRSSQKSGIHLFLKTFGLRTDYVLQASIYSLLLTATLYLGPLTMEISDILHVWKEETGIASIGGDTLASTCSRIFAEAKRLTLDVFAWRNYVVAPISEELVFRACMTPILLCGSFSLTLVVFISPTFFSSAHIHHFVELVYLRKYQKYRAALSVGIQLCYTTVFGWYATFLYLRTGHLISAIIAHIFCNFMGLPDLSRALREKVFIGPYIIGLISFFSLLGPISDPRLYGSHLNHCGCRFEECWPNC</sequence>
<evidence type="ECO:0000313" key="2">
    <source>
        <dbReference type="Proteomes" id="UP001162992"/>
    </source>
</evidence>
<accession>A0ACC2EGQ4</accession>
<reference evidence="2" key="1">
    <citation type="journal article" date="2024" name="Proc. Natl. Acad. Sci. U.S.A.">
        <title>Extraordinary preservation of gene collinearity over three hundred million years revealed in homosporous lycophytes.</title>
        <authorList>
            <person name="Li C."/>
            <person name="Wickell D."/>
            <person name="Kuo L.Y."/>
            <person name="Chen X."/>
            <person name="Nie B."/>
            <person name="Liao X."/>
            <person name="Peng D."/>
            <person name="Ji J."/>
            <person name="Jenkins J."/>
            <person name="Williams M."/>
            <person name="Shu S."/>
            <person name="Plott C."/>
            <person name="Barry K."/>
            <person name="Rajasekar S."/>
            <person name="Grimwood J."/>
            <person name="Han X."/>
            <person name="Sun S."/>
            <person name="Hou Z."/>
            <person name="He W."/>
            <person name="Dai G."/>
            <person name="Sun C."/>
            <person name="Schmutz J."/>
            <person name="Leebens-Mack J.H."/>
            <person name="Li F.W."/>
            <person name="Wang L."/>
        </authorList>
    </citation>
    <scope>NUCLEOTIDE SEQUENCE [LARGE SCALE GENOMIC DNA]</scope>
    <source>
        <strain evidence="2">cv. PW_Plant_1</strain>
    </source>
</reference>
<dbReference type="EMBL" id="CM055093">
    <property type="protein sequence ID" value="KAJ7565683.1"/>
    <property type="molecule type" value="Genomic_DNA"/>
</dbReference>
<proteinExistence type="predicted"/>
<dbReference type="Proteomes" id="UP001162992">
    <property type="component" value="Chromosome 2"/>
</dbReference>